<dbReference type="Gene3D" id="3.40.640.10">
    <property type="entry name" value="Type I PLP-dependent aspartate aminotransferase-like (Major domain)"/>
    <property type="match status" value="1"/>
</dbReference>
<evidence type="ECO:0000256" key="5">
    <source>
        <dbReference type="ARBA" id="ARBA00022679"/>
    </source>
</evidence>
<comment type="caution">
    <text evidence="10">The sequence shown here is derived from an EMBL/GenBank/DDBJ whole genome shotgun (WGS) entry which is preliminary data.</text>
</comment>
<sequence length="429" mass="46943">MLPVLASFAAKSARASSASSAAGAAMPATCKDFWADVPEAPKDPILGITEKFLADSNPQKLNFGVGAYRDDDGKPVVLDCVREAERRIAGKNFMEYLPIGGLKAFCDESVKLAYGEDAKCIKENRVAAVQTLSGTGSCRLMADFMHRFAPNAKCFMPTPTWSNHHNIFRDGGVEIQGLRYYKEDTCSLDYDALLEDINNAPAGSFFLLHACAHNPTGVDPTPEQWKGISEAMLAKSHFAFFDMAYQGFASGDCERDGAAIKIFLDDGHNVACSQSYAKNMGLYGQRIGCFSIVCADEAQKVAVESQMKAIARPMYSNPPLHGAALVNTVLSDPQLKAQWFKEVKGMADRIIDMRGKLREHLEKEAPQRTWNHVTDQIGMFCFSGMTPEQVDKLAEEHSMYMTRNGRISMAGVTSGNVERLAKAMATVIA</sequence>
<dbReference type="PROSITE" id="PS00105">
    <property type="entry name" value="AA_TRANSFER_CLASS_1"/>
    <property type="match status" value="1"/>
</dbReference>
<dbReference type="OrthoDB" id="6752799at2759"/>
<dbReference type="EMBL" id="BNJQ01000033">
    <property type="protein sequence ID" value="GHP11206.1"/>
    <property type="molecule type" value="Genomic_DNA"/>
</dbReference>
<evidence type="ECO:0000256" key="6">
    <source>
        <dbReference type="ARBA" id="ARBA00022898"/>
    </source>
</evidence>
<evidence type="ECO:0000313" key="11">
    <source>
        <dbReference type="Proteomes" id="UP000660262"/>
    </source>
</evidence>
<dbReference type="PANTHER" id="PTHR11879:SF54">
    <property type="entry name" value="ASPARTATE AMINOTRANSFERASE, MITOCHONDRIAL"/>
    <property type="match status" value="1"/>
</dbReference>
<evidence type="ECO:0000259" key="9">
    <source>
        <dbReference type="Pfam" id="PF00155"/>
    </source>
</evidence>
<comment type="subunit">
    <text evidence="3 8">Homodimer.</text>
</comment>
<proteinExistence type="inferred from homology"/>
<dbReference type="FunFam" id="3.90.1150.10:FF:000001">
    <property type="entry name" value="Aspartate aminotransferase"/>
    <property type="match status" value="1"/>
</dbReference>
<feature type="domain" description="Aminotransferase class I/classII large" evidence="9">
    <location>
        <begin position="59"/>
        <end position="423"/>
    </location>
</feature>
<dbReference type="Gene3D" id="3.90.1150.10">
    <property type="entry name" value="Aspartate Aminotransferase, domain 1"/>
    <property type="match status" value="1"/>
</dbReference>
<dbReference type="InterPro" id="IPR000796">
    <property type="entry name" value="Asp_trans"/>
</dbReference>
<keyword evidence="5 8" id="KW-0808">Transferase</keyword>
<comment type="cofactor">
    <cofactor evidence="1">
        <name>pyridoxal 5'-phosphate</name>
        <dbReference type="ChEBI" id="CHEBI:597326"/>
    </cofactor>
</comment>
<gene>
    <name evidence="10" type="ORF">PPROV_000993600</name>
</gene>
<evidence type="ECO:0000313" key="10">
    <source>
        <dbReference type="EMBL" id="GHP11206.1"/>
    </source>
</evidence>
<organism evidence="10 11">
    <name type="scientific">Pycnococcus provasolii</name>
    <dbReference type="NCBI Taxonomy" id="41880"/>
    <lineage>
        <taxon>Eukaryota</taxon>
        <taxon>Viridiplantae</taxon>
        <taxon>Chlorophyta</taxon>
        <taxon>Pseudoscourfieldiophyceae</taxon>
        <taxon>Pseudoscourfieldiales</taxon>
        <taxon>Pycnococcaceae</taxon>
        <taxon>Pycnococcus</taxon>
    </lineage>
</organism>
<dbReference type="GO" id="GO:0030170">
    <property type="term" value="F:pyridoxal phosphate binding"/>
    <property type="evidence" value="ECO:0007669"/>
    <property type="project" value="InterPro"/>
</dbReference>
<dbReference type="PRINTS" id="PR00799">
    <property type="entry name" value="TRANSAMINASE"/>
</dbReference>
<dbReference type="SUPFAM" id="SSF53383">
    <property type="entry name" value="PLP-dependent transferases"/>
    <property type="match status" value="1"/>
</dbReference>
<dbReference type="Proteomes" id="UP000660262">
    <property type="component" value="Unassembled WGS sequence"/>
</dbReference>
<dbReference type="Pfam" id="PF00155">
    <property type="entry name" value="Aminotran_1_2"/>
    <property type="match status" value="1"/>
</dbReference>
<comment type="catalytic activity">
    <reaction evidence="7 8">
        <text>L-aspartate + 2-oxoglutarate = oxaloacetate + L-glutamate</text>
        <dbReference type="Rhea" id="RHEA:21824"/>
        <dbReference type="ChEBI" id="CHEBI:16452"/>
        <dbReference type="ChEBI" id="CHEBI:16810"/>
        <dbReference type="ChEBI" id="CHEBI:29985"/>
        <dbReference type="ChEBI" id="CHEBI:29991"/>
        <dbReference type="EC" id="2.6.1.1"/>
    </reaction>
</comment>
<dbReference type="NCBIfam" id="NF006719">
    <property type="entry name" value="PRK09257.1"/>
    <property type="match status" value="1"/>
</dbReference>
<dbReference type="InterPro" id="IPR004839">
    <property type="entry name" value="Aminotransferase_I/II_large"/>
</dbReference>
<evidence type="ECO:0000256" key="4">
    <source>
        <dbReference type="ARBA" id="ARBA00022576"/>
    </source>
</evidence>
<keyword evidence="6" id="KW-0663">Pyridoxal phosphate</keyword>
<dbReference type="InterPro" id="IPR015422">
    <property type="entry name" value="PyrdxlP-dep_Trfase_small"/>
</dbReference>
<dbReference type="GO" id="GO:0004069">
    <property type="term" value="F:L-aspartate:2-oxoglutarate aminotransferase activity"/>
    <property type="evidence" value="ECO:0007669"/>
    <property type="project" value="UniProtKB-EC"/>
</dbReference>
<dbReference type="InterPro" id="IPR015424">
    <property type="entry name" value="PyrdxlP-dep_Trfase"/>
</dbReference>
<keyword evidence="4 8" id="KW-0032">Aminotransferase</keyword>
<dbReference type="PANTHER" id="PTHR11879">
    <property type="entry name" value="ASPARTATE AMINOTRANSFERASE"/>
    <property type="match status" value="1"/>
</dbReference>
<dbReference type="GO" id="GO:0005739">
    <property type="term" value="C:mitochondrion"/>
    <property type="evidence" value="ECO:0007669"/>
    <property type="project" value="TreeGrafter"/>
</dbReference>
<name>A0A830HUR3_9CHLO</name>
<evidence type="ECO:0000256" key="3">
    <source>
        <dbReference type="ARBA" id="ARBA00011738"/>
    </source>
</evidence>
<dbReference type="InterPro" id="IPR015421">
    <property type="entry name" value="PyrdxlP-dep_Trfase_major"/>
</dbReference>
<dbReference type="GO" id="GO:0006520">
    <property type="term" value="P:amino acid metabolic process"/>
    <property type="evidence" value="ECO:0007669"/>
    <property type="project" value="InterPro"/>
</dbReference>
<evidence type="ECO:0000256" key="7">
    <source>
        <dbReference type="ARBA" id="ARBA00049185"/>
    </source>
</evidence>
<comment type="similarity">
    <text evidence="2">Belongs to the class-I pyridoxal-phosphate-dependent aminotransferase family.</text>
</comment>
<dbReference type="CDD" id="cd00609">
    <property type="entry name" value="AAT_like"/>
    <property type="match status" value="1"/>
</dbReference>
<dbReference type="InterPro" id="IPR004838">
    <property type="entry name" value="NHTrfase_class1_PyrdxlP-BS"/>
</dbReference>
<accession>A0A830HUR3</accession>
<evidence type="ECO:0000256" key="8">
    <source>
        <dbReference type="RuleBase" id="RU000480"/>
    </source>
</evidence>
<evidence type="ECO:0000256" key="2">
    <source>
        <dbReference type="ARBA" id="ARBA00007441"/>
    </source>
</evidence>
<dbReference type="AlphaFoldDB" id="A0A830HUR3"/>
<dbReference type="FunFam" id="3.40.640.10:FF:000015">
    <property type="entry name" value="Aspartate aminotransferase"/>
    <property type="match status" value="1"/>
</dbReference>
<protein>
    <recommendedName>
        <fullName evidence="8">Aspartate aminotransferase</fullName>
        <ecNumber evidence="8">2.6.1.1</ecNumber>
    </recommendedName>
</protein>
<keyword evidence="11" id="KW-1185">Reference proteome</keyword>
<comment type="miscellaneous">
    <text evidence="8">In eukaryotes there are cytoplasmic, mitochondrial and chloroplastic isozymes.</text>
</comment>
<evidence type="ECO:0000256" key="1">
    <source>
        <dbReference type="ARBA" id="ARBA00001933"/>
    </source>
</evidence>
<reference evidence="10" key="1">
    <citation type="submission" date="2020-10" db="EMBL/GenBank/DDBJ databases">
        <title>Unveiling of a novel bifunctional photoreceptor, Dualchrome1, isolated from a cosmopolitan green alga.</title>
        <authorList>
            <person name="Suzuki S."/>
            <person name="Kawachi M."/>
        </authorList>
    </citation>
    <scope>NUCLEOTIDE SEQUENCE</scope>
    <source>
        <strain evidence="10">NIES 2893</strain>
    </source>
</reference>
<dbReference type="EC" id="2.6.1.1" evidence="8"/>